<proteinExistence type="predicted"/>
<dbReference type="GO" id="GO:0016757">
    <property type="term" value="F:glycosyltransferase activity"/>
    <property type="evidence" value="ECO:0007669"/>
    <property type="project" value="UniProtKB-KW"/>
</dbReference>
<reference evidence="5 6" key="1">
    <citation type="journal article" date="2019" name="ACS Chem. Biol.">
        <title>Identification and Mobilization of a Cryptic Antibiotic Biosynthesis Gene Locus from a Human-Pathogenic Nocardia Isolate.</title>
        <authorList>
            <person name="Herisse M."/>
            <person name="Ishida K."/>
            <person name="Porter J.L."/>
            <person name="Howden B."/>
            <person name="Hertweck C."/>
            <person name="Stinear T.P."/>
            <person name="Pidot S.J."/>
        </authorList>
    </citation>
    <scope>NUCLEOTIDE SEQUENCE [LARGE SCALE GENOMIC DNA]</scope>
    <source>
        <strain evidence="5 6">AUSMDU00012715</strain>
    </source>
</reference>
<evidence type="ECO:0000256" key="1">
    <source>
        <dbReference type="ARBA" id="ARBA00022676"/>
    </source>
</evidence>
<dbReference type="Gene3D" id="3.40.50.2000">
    <property type="entry name" value="Glycogen Phosphorylase B"/>
    <property type="match status" value="2"/>
</dbReference>
<dbReference type="PANTHER" id="PTHR12526">
    <property type="entry name" value="GLYCOSYLTRANSFERASE"/>
    <property type="match status" value="1"/>
</dbReference>
<dbReference type="RefSeq" id="WP_167485786.1">
    <property type="nucleotide sequence ID" value="NZ_CP046173.1"/>
</dbReference>
<protein>
    <submittedName>
        <fullName evidence="5">Glycosyltransferase</fullName>
    </submittedName>
</protein>
<feature type="domain" description="Glycosyltransferase subfamily 4-like N-terminal" evidence="4">
    <location>
        <begin position="17"/>
        <end position="181"/>
    </location>
</feature>
<evidence type="ECO:0000259" key="3">
    <source>
        <dbReference type="Pfam" id="PF00534"/>
    </source>
</evidence>
<evidence type="ECO:0000313" key="6">
    <source>
        <dbReference type="Proteomes" id="UP000500953"/>
    </source>
</evidence>
<evidence type="ECO:0000313" key="5">
    <source>
        <dbReference type="EMBL" id="QIS18454.1"/>
    </source>
</evidence>
<dbReference type="AlphaFoldDB" id="A0A6G9YZ06"/>
<dbReference type="SUPFAM" id="SSF53756">
    <property type="entry name" value="UDP-Glycosyltransferase/glycogen phosphorylase"/>
    <property type="match status" value="1"/>
</dbReference>
<accession>A0A6G9YZ06</accession>
<name>A0A6G9YZ06_9NOCA</name>
<sequence>MHLGMIAPEWSDNGRNGGIGTYSRIVASAAAASGHTVTVFTADAGRSEIGDGFRIVPVPAPTEDAAAAAAEFHSALGRLESDELPDVIEAADYCGAAALIAEDPSAPPVTTRLHLPLSVLLRRNGRQRIYGDDDIRRNLEHRQIRTSAQLTSPTRWLAREVMSQWELLRPPIVVPNPIPPDWLVTGPGQPRTGRPEVLYFGRLEFRKGVITLAEAVAEHFAAGSAARMTFLGRDTRWRGYSMVELIRKRLESVPDPASYRILPACSWSTLVRHIDDSDLVVLPSRYENFPYSCLEAMARGRPVLATTGSGFEEIIDHGRTGFLVAPNDPSALANALDDCLSDLPRLAGVGAAARNAVERYAAATVVPRLLDVYGSLRRRHADGVR</sequence>
<organism evidence="5 6">
    <name type="scientific">Nocardia terpenica</name>
    <dbReference type="NCBI Taxonomy" id="455432"/>
    <lineage>
        <taxon>Bacteria</taxon>
        <taxon>Bacillati</taxon>
        <taxon>Actinomycetota</taxon>
        <taxon>Actinomycetes</taxon>
        <taxon>Mycobacteriales</taxon>
        <taxon>Nocardiaceae</taxon>
        <taxon>Nocardia</taxon>
    </lineage>
</organism>
<feature type="domain" description="Glycosyl transferase family 1" evidence="3">
    <location>
        <begin position="191"/>
        <end position="354"/>
    </location>
</feature>
<dbReference type="Pfam" id="PF13439">
    <property type="entry name" value="Glyco_transf_4"/>
    <property type="match status" value="1"/>
</dbReference>
<gene>
    <name evidence="5" type="ORF">F6W96_09325</name>
</gene>
<dbReference type="Pfam" id="PF00534">
    <property type="entry name" value="Glycos_transf_1"/>
    <property type="match status" value="1"/>
</dbReference>
<dbReference type="EMBL" id="CP046173">
    <property type="protein sequence ID" value="QIS18454.1"/>
    <property type="molecule type" value="Genomic_DNA"/>
</dbReference>
<evidence type="ECO:0000256" key="2">
    <source>
        <dbReference type="ARBA" id="ARBA00022679"/>
    </source>
</evidence>
<dbReference type="InterPro" id="IPR028098">
    <property type="entry name" value="Glyco_trans_4-like_N"/>
</dbReference>
<dbReference type="PANTHER" id="PTHR12526:SF638">
    <property type="entry name" value="SPORE COAT PROTEIN SA"/>
    <property type="match status" value="1"/>
</dbReference>
<dbReference type="Proteomes" id="UP000500953">
    <property type="component" value="Chromosome"/>
</dbReference>
<keyword evidence="2 5" id="KW-0808">Transferase</keyword>
<evidence type="ECO:0000259" key="4">
    <source>
        <dbReference type="Pfam" id="PF13439"/>
    </source>
</evidence>
<keyword evidence="1" id="KW-0328">Glycosyltransferase</keyword>
<dbReference type="CDD" id="cd03801">
    <property type="entry name" value="GT4_PimA-like"/>
    <property type="match status" value="1"/>
</dbReference>
<dbReference type="InterPro" id="IPR001296">
    <property type="entry name" value="Glyco_trans_1"/>
</dbReference>